<protein>
    <submittedName>
        <fullName evidence="1">Uncharacterized protein</fullName>
    </submittedName>
</protein>
<accession>A0A517NTQ8</accession>
<sequence length="159" mass="17306">MIEHHRIAATLIACSLSFVVGCEPTVESFDAASSIPADSLVDVPPNATQIAITYGSGQHSATFHADANEVNTWVTRLRGLKPELNNNPDSPNWLAGADDVLKPSVIAAERETFVLRMGSPNGFSERLLKFVIVRSSRGGVTTVWHDPDNSLNYLWAVYN</sequence>
<organism evidence="1 2">
    <name type="scientific">Stieleria marina</name>
    <dbReference type="NCBI Taxonomy" id="1930275"/>
    <lineage>
        <taxon>Bacteria</taxon>
        <taxon>Pseudomonadati</taxon>
        <taxon>Planctomycetota</taxon>
        <taxon>Planctomycetia</taxon>
        <taxon>Pirellulales</taxon>
        <taxon>Pirellulaceae</taxon>
        <taxon>Stieleria</taxon>
    </lineage>
</organism>
<gene>
    <name evidence="1" type="ORF">K239x_24730</name>
</gene>
<evidence type="ECO:0000313" key="1">
    <source>
        <dbReference type="EMBL" id="QDT10516.1"/>
    </source>
</evidence>
<dbReference type="AlphaFoldDB" id="A0A517NTQ8"/>
<keyword evidence="2" id="KW-1185">Reference proteome</keyword>
<reference evidence="1 2" key="1">
    <citation type="submission" date="2019-02" db="EMBL/GenBank/DDBJ databases">
        <title>Deep-cultivation of Planctomycetes and their phenomic and genomic characterization uncovers novel biology.</title>
        <authorList>
            <person name="Wiegand S."/>
            <person name="Jogler M."/>
            <person name="Boedeker C."/>
            <person name="Pinto D."/>
            <person name="Vollmers J."/>
            <person name="Rivas-Marin E."/>
            <person name="Kohn T."/>
            <person name="Peeters S.H."/>
            <person name="Heuer A."/>
            <person name="Rast P."/>
            <person name="Oberbeckmann S."/>
            <person name="Bunk B."/>
            <person name="Jeske O."/>
            <person name="Meyerdierks A."/>
            <person name="Storesund J.E."/>
            <person name="Kallscheuer N."/>
            <person name="Luecker S."/>
            <person name="Lage O.M."/>
            <person name="Pohl T."/>
            <person name="Merkel B.J."/>
            <person name="Hornburger P."/>
            <person name="Mueller R.-W."/>
            <person name="Bruemmer F."/>
            <person name="Labrenz M."/>
            <person name="Spormann A.M."/>
            <person name="Op den Camp H."/>
            <person name="Overmann J."/>
            <person name="Amann R."/>
            <person name="Jetten M.S.M."/>
            <person name="Mascher T."/>
            <person name="Medema M.H."/>
            <person name="Devos D.P."/>
            <person name="Kaster A.-K."/>
            <person name="Ovreas L."/>
            <person name="Rohde M."/>
            <person name="Galperin M.Y."/>
            <person name="Jogler C."/>
        </authorList>
    </citation>
    <scope>NUCLEOTIDE SEQUENCE [LARGE SCALE GENOMIC DNA]</scope>
    <source>
        <strain evidence="1 2">K23_9</strain>
    </source>
</reference>
<proteinExistence type="predicted"/>
<evidence type="ECO:0000313" key="2">
    <source>
        <dbReference type="Proteomes" id="UP000319817"/>
    </source>
</evidence>
<dbReference type="PROSITE" id="PS51257">
    <property type="entry name" value="PROKAR_LIPOPROTEIN"/>
    <property type="match status" value="1"/>
</dbReference>
<dbReference type="RefSeq" id="WP_145418130.1">
    <property type="nucleotide sequence ID" value="NZ_CP036526.1"/>
</dbReference>
<dbReference type="OrthoDB" id="261363at2"/>
<dbReference type="EMBL" id="CP036526">
    <property type="protein sequence ID" value="QDT10516.1"/>
    <property type="molecule type" value="Genomic_DNA"/>
</dbReference>
<dbReference type="Proteomes" id="UP000319817">
    <property type="component" value="Chromosome"/>
</dbReference>
<name>A0A517NTQ8_9BACT</name>